<dbReference type="InterPro" id="IPR036237">
    <property type="entry name" value="Xyl_isomerase-like_sf"/>
</dbReference>
<dbReference type="GO" id="GO:0030145">
    <property type="term" value="F:manganese ion binding"/>
    <property type="evidence" value="ECO:0007669"/>
    <property type="project" value="UniProtKB-UniRule"/>
</dbReference>
<evidence type="ECO:0000313" key="8">
    <source>
        <dbReference type="Proteomes" id="UP000435649"/>
    </source>
</evidence>
<organism evidence="7 8">
    <name type="scientific">Victivallis lenta</name>
    <dbReference type="NCBI Taxonomy" id="2606640"/>
    <lineage>
        <taxon>Bacteria</taxon>
        <taxon>Pseudomonadati</taxon>
        <taxon>Lentisphaerota</taxon>
        <taxon>Lentisphaeria</taxon>
        <taxon>Victivallales</taxon>
        <taxon>Victivallaceae</taxon>
        <taxon>Victivallis</taxon>
    </lineage>
</organism>
<feature type="binding site" evidence="6">
    <location>
        <position position="294"/>
    </location>
    <ligand>
        <name>Mn(2+)</name>
        <dbReference type="ChEBI" id="CHEBI:29035"/>
    </ligand>
</feature>
<comment type="catalytic activity">
    <reaction evidence="6">
        <text>L-rhamnopyranose = L-rhamnulose</text>
        <dbReference type="Rhea" id="RHEA:23160"/>
        <dbReference type="ChEBI" id="CHEBI:17897"/>
        <dbReference type="ChEBI" id="CHEBI:62346"/>
        <dbReference type="EC" id="5.3.1.14"/>
    </reaction>
</comment>
<sequence>MDHTEEIYRSAREIYAGYGVDTEEALRKLDAIPLSVHAWQGDDVKGFEAAGHALTGGCQVTGNYPGYARNAEELRGDLDVALALIPGKHRVCLQGHQIDRALPGIDRDAFTIRQFSCWLDWARQKGIGMDIAPAFYSHPLLDHGLSLSHPDAGIRRFWIDHAKAIRRIAAEFGRALGTPAVCNEWAPDGFKDIPADRLAPRERLRESLDEIFAETIDESLVLDAVESKLFGIGAESYTVGSHDFYLSYAAKSGKLICLDSGHFHPTESIGDKLSAITAMQGRILLHVSRGVRWDSDHVLVLNDELLSIARETVRCLAAGAQIHIGLDYFDASINRIAAWVVGARNMQKALLCGLLEPFERIRACETDWDFSGRLALGEEARTLPWGAVWNYYCLTRGVPPDAGFMNDIRSYEQEVTLLRG</sequence>
<evidence type="ECO:0000256" key="5">
    <source>
        <dbReference type="ARBA" id="ARBA00023308"/>
    </source>
</evidence>
<evidence type="ECO:0000256" key="3">
    <source>
        <dbReference type="ARBA" id="ARBA00023211"/>
    </source>
</evidence>
<comment type="cofactor">
    <cofactor evidence="6">
        <name>Mn(2+)</name>
        <dbReference type="ChEBI" id="CHEBI:29035"/>
    </cofactor>
    <text evidence="6">Binds 1 Mn(2+) ion per subunit.</text>
</comment>
<comment type="function">
    <text evidence="6">Catalyzes the interconversion of L-rhamnose and L-rhamnulose.</text>
</comment>
<keyword evidence="1 6" id="KW-0963">Cytoplasm</keyword>
<dbReference type="Proteomes" id="UP000435649">
    <property type="component" value="Unassembled WGS sequence"/>
</dbReference>
<comment type="subcellular location">
    <subcellularLocation>
        <location evidence="6">Cytoplasm</location>
    </subcellularLocation>
</comment>
<dbReference type="GO" id="GO:0005737">
    <property type="term" value="C:cytoplasm"/>
    <property type="evidence" value="ECO:0007669"/>
    <property type="project" value="UniProtKB-SubCell"/>
</dbReference>
<dbReference type="SUPFAM" id="SSF51658">
    <property type="entry name" value="Xylose isomerase-like"/>
    <property type="match status" value="1"/>
</dbReference>
<dbReference type="Pfam" id="PF06134">
    <property type="entry name" value="RhaA"/>
    <property type="match status" value="1"/>
</dbReference>
<evidence type="ECO:0000313" key="7">
    <source>
        <dbReference type="EMBL" id="MST96369.1"/>
    </source>
</evidence>
<dbReference type="InterPro" id="IPR050337">
    <property type="entry name" value="L-rhamnose_isomerase"/>
</dbReference>
<dbReference type="GO" id="GO:0008740">
    <property type="term" value="F:L-rhamnose isomerase activity"/>
    <property type="evidence" value="ECO:0007669"/>
    <property type="project" value="UniProtKB-UniRule"/>
</dbReference>
<dbReference type="NCBIfam" id="NF002203">
    <property type="entry name" value="PRK01076.1"/>
    <property type="match status" value="1"/>
</dbReference>
<dbReference type="GO" id="GO:0019324">
    <property type="term" value="P:L-lyxose metabolic process"/>
    <property type="evidence" value="ECO:0007669"/>
    <property type="project" value="TreeGrafter"/>
</dbReference>
<dbReference type="PANTHER" id="PTHR30268:SF0">
    <property type="entry name" value="L-RHAMNOSE ISOMERASE"/>
    <property type="match status" value="1"/>
</dbReference>
<dbReference type="Gene3D" id="3.20.20.150">
    <property type="entry name" value="Divalent-metal-dependent TIM barrel enzymes"/>
    <property type="match status" value="1"/>
</dbReference>
<keyword evidence="4 6" id="KW-0413">Isomerase</keyword>
<dbReference type="EC" id="5.3.1.14" evidence="6"/>
<comment type="similarity">
    <text evidence="6">Belongs to the rhamnose isomerase family.</text>
</comment>
<gene>
    <name evidence="6" type="primary">rhaA</name>
    <name evidence="7" type="ORF">FYJ85_04825</name>
</gene>
<protein>
    <recommendedName>
        <fullName evidence="6">L-rhamnose isomerase</fullName>
        <ecNumber evidence="6">5.3.1.14</ecNumber>
    </recommendedName>
</protein>
<dbReference type="UniPathway" id="UPA00541">
    <property type="reaction ID" value="UER00601"/>
</dbReference>
<reference evidence="7 8" key="1">
    <citation type="submission" date="2019-08" db="EMBL/GenBank/DDBJ databases">
        <title>In-depth cultivation of the pig gut microbiome towards novel bacterial diversity and tailored functional studies.</title>
        <authorList>
            <person name="Wylensek D."/>
            <person name="Hitch T.C.A."/>
            <person name="Clavel T."/>
        </authorList>
    </citation>
    <scope>NUCLEOTIDE SEQUENCE [LARGE SCALE GENOMIC DNA]</scope>
    <source>
        <strain evidence="7 8">BBE-744-WT-12</strain>
    </source>
</reference>
<accession>A0A844G1J1</accession>
<comment type="caution">
    <text evidence="7">The sequence shown here is derived from an EMBL/GenBank/DDBJ whole genome shotgun (WGS) entry which is preliminary data.</text>
</comment>
<dbReference type="PANTHER" id="PTHR30268">
    <property type="entry name" value="L-RHAMNOSE ISOMERASE"/>
    <property type="match status" value="1"/>
</dbReference>
<keyword evidence="2 6" id="KW-0479">Metal-binding</keyword>
<evidence type="ECO:0000256" key="1">
    <source>
        <dbReference type="ARBA" id="ARBA00022490"/>
    </source>
</evidence>
<dbReference type="EMBL" id="VUNS01000003">
    <property type="protein sequence ID" value="MST96369.1"/>
    <property type="molecule type" value="Genomic_DNA"/>
</dbReference>
<keyword evidence="8" id="KW-1185">Reference proteome</keyword>
<proteinExistence type="inferred from homology"/>
<feature type="binding site" evidence="6">
    <location>
        <position position="296"/>
    </location>
    <ligand>
        <name>Mn(2+)</name>
        <dbReference type="ChEBI" id="CHEBI:29035"/>
    </ligand>
</feature>
<feature type="binding site" evidence="6">
    <location>
        <position position="262"/>
    </location>
    <ligand>
        <name>Mn(2+)</name>
        <dbReference type="ChEBI" id="CHEBI:29035"/>
    </ligand>
</feature>
<keyword evidence="3 6" id="KW-0464">Manganese</keyword>
<name>A0A844G1J1_9BACT</name>
<keyword evidence="5 6" id="KW-0684">Rhamnose metabolism</keyword>
<dbReference type="AlphaFoldDB" id="A0A844G1J1"/>
<evidence type="ECO:0000256" key="2">
    <source>
        <dbReference type="ARBA" id="ARBA00022723"/>
    </source>
</evidence>
<evidence type="ECO:0000256" key="4">
    <source>
        <dbReference type="ARBA" id="ARBA00023235"/>
    </source>
</evidence>
<comment type="pathway">
    <text evidence="6">Carbohydrate degradation; L-rhamnose degradation; glycerone phosphate from L-rhamnose: step 1/3.</text>
</comment>
<evidence type="ECO:0000256" key="6">
    <source>
        <dbReference type="HAMAP-Rule" id="MF_00541"/>
    </source>
</evidence>
<dbReference type="InterPro" id="IPR009308">
    <property type="entry name" value="Rhamnose_isomerase"/>
</dbReference>
<dbReference type="GO" id="GO:0019301">
    <property type="term" value="P:rhamnose catabolic process"/>
    <property type="evidence" value="ECO:0007669"/>
    <property type="project" value="UniProtKB-UniRule"/>
</dbReference>
<dbReference type="HAMAP" id="MF_00541">
    <property type="entry name" value="RhaA"/>
    <property type="match status" value="1"/>
</dbReference>